<dbReference type="InterPro" id="IPR010432">
    <property type="entry name" value="RDD"/>
</dbReference>
<evidence type="ECO:0000256" key="4">
    <source>
        <dbReference type="ARBA" id="ARBA00022989"/>
    </source>
</evidence>
<dbReference type="InterPro" id="IPR051791">
    <property type="entry name" value="Pra-immunoreactive"/>
</dbReference>
<accession>X1KNG6</accession>
<evidence type="ECO:0000259" key="7">
    <source>
        <dbReference type="Pfam" id="PF06271"/>
    </source>
</evidence>
<keyword evidence="3 6" id="KW-0812">Transmembrane</keyword>
<dbReference type="GO" id="GO:0005886">
    <property type="term" value="C:plasma membrane"/>
    <property type="evidence" value="ECO:0007669"/>
    <property type="project" value="UniProtKB-SubCell"/>
</dbReference>
<reference evidence="8" key="1">
    <citation type="journal article" date="2014" name="Front. Microbiol.">
        <title>High frequency of phylogenetically diverse reductive dehalogenase-homologous genes in deep subseafloor sedimentary metagenomes.</title>
        <authorList>
            <person name="Kawai M."/>
            <person name="Futagami T."/>
            <person name="Toyoda A."/>
            <person name="Takaki Y."/>
            <person name="Nishi S."/>
            <person name="Hori S."/>
            <person name="Arai W."/>
            <person name="Tsubouchi T."/>
            <person name="Morono Y."/>
            <person name="Uchiyama I."/>
            <person name="Ito T."/>
            <person name="Fujiyama A."/>
            <person name="Inagaki F."/>
            <person name="Takami H."/>
        </authorList>
    </citation>
    <scope>NUCLEOTIDE SEQUENCE</scope>
    <source>
        <strain evidence="8">Expedition CK06-06</strain>
    </source>
</reference>
<keyword evidence="5 6" id="KW-0472">Membrane</keyword>
<keyword evidence="4 6" id="KW-1133">Transmembrane helix</keyword>
<evidence type="ECO:0000313" key="8">
    <source>
        <dbReference type="EMBL" id="GAH83553.1"/>
    </source>
</evidence>
<feature type="transmembrane region" description="Helical" evidence="6">
    <location>
        <begin position="89"/>
        <end position="108"/>
    </location>
</feature>
<dbReference type="AlphaFoldDB" id="X1KNG6"/>
<evidence type="ECO:0000256" key="2">
    <source>
        <dbReference type="ARBA" id="ARBA00022475"/>
    </source>
</evidence>
<keyword evidence="2" id="KW-1003">Cell membrane</keyword>
<feature type="transmembrane region" description="Helical" evidence="6">
    <location>
        <begin position="40"/>
        <end position="58"/>
    </location>
</feature>
<dbReference type="PANTHER" id="PTHR36115">
    <property type="entry name" value="PROLINE-RICH ANTIGEN HOMOLOG-RELATED"/>
    <property type="match status" value="1"/>
</dbReference>
<organism evidence="8">
    <name type="scientific">marine sediment metagenome</name>
    <dbReference type="NCBI Taxonomy" id="412755"/>
    <lineage>
        <taxon>unclassified sequences</taxon>
        <taxon>metagenomes</taxon>
        <taxon>ecological metagenomes</taxon>
    </lineage>
</organism>
<evidence type="ECO:0000256" key="1">
    <source>
        <dbReference type="ARBA" id="ARBA00004651"/>
    </source>
</evidence>
<sequence>MEIKGEYVGFWRRLVAYIIDGIILGAIIGVLMAIFGAQQAASWLGVIGFIYVIGFWTWRGQTPGKMAMGVKIIKTDGSPIGIGRASLRYLGYLVSAIIIFIGYLMIAWDSKKQG</sequence>
<evidence type="ECO:0000256" key="6">
    <source>
        <dbReference type="SAM" id="Phobius"/>
    </source>
</evidence>
<gene>
    <name evidence="8" type="ORF">S03H2_63277</name>
</gene>
<dbReference type="Pfam" id="PF06271">
    <property type="entry name" value="RDD"/>
    <property type="match status" value="1"/>
</dbReference>
<proteinExistence type="predicted"/>
<name>X1KNG6_9ZZZZ</name>
<dbReference type="EMBL" id="BARU01040981">
    <property type="protein sequence ID" value="GAH83553.1"/>
    <property type="molecule type" value="Genomic_DNA"/>
</dbReference>
<comment type="caution">
    <text evidence="8">The sequence shown here is derived from an EMBL/GenBank/DDBJ whole genome shotgun (WGS) entry which is preliminary data.</text>
</comment>
<feature type="domain" description="RDD" evidence="7">
    <location>
        <begin position="7"/>
        <end position="114"/>
    </location>
</feature>
<protein>
    <recommendedName>
        <fullName evidence="7">RDD domain-containing protein</fullName>
    </recommendedName>
</protein>
<comment type="subcellular location">
    <subcellularLocation>
        <location evidence="1">Cell membrane</location>
        <topology evidence="1">Multi-pass membrane protein</topology>
    </subcellularLocation>
</comment>
<feature type="transmembrane region" description="Helical" evidence="6">
    <location>
        <begin position="14"/>
        <end position="34"/>
    </location>
</feature>
<evidence type="ECO:0000256" key="3">
    <source>
        <dbReference type="ARBA" id="ARBA00022692"/>
    </source>
</evidence>
<feature type="non-terminal residue" evidence="8">
    <location>
        <position position="114"/>
    </location>
</feature>
<evidence type="ECO:0000256" key="5">
    <source>
        <dbReference type="ARBA" id="ARBA00023136"/>
    </source>
</evidence>